<organism evidence="1 2">
    <name type="scientific">Aquarana catesbeiana</name>
    <name type="common">American bullfrog</name>
    <name type="synonym">Rana catesbeiana</name>
    <dbReference type="NCBI Taxonomy" id="8400"/>
    <lineage>
        <taxon>Eukaryota</taxon>
        <taxon>Metazoa</taxon>
        <taxon>Chordata</taxon>
        <taxon>Craniata</taxon>
        <taxon>Vertebrata</taxon>
        <taxon>Euteleostomi</taxon>
        <taxon>Amphibia</taxon>
        <taxon>Batrachia</taxon>
        <taxon>Anura</taxon>
        <taxon>Neobatrachia</taxon>
        <taxon>Ranoidea</taxon>
        <taxon>Ranidae</taxon>
        <taxon>Aquarana</taxon>
    </lineage>
</organism>
<evidence type="ECO:0000313" key="2">
    <source>
        <dbReference type="Proteomes" id="UP000228934"/>
    </source>
</evidence>
<reference evidence="2" key="1">
    <citation type="journal article" date="2017" name="Nat. Commun.">
        <title>The North American bullfrog draft genome provides insight into hormonal regulation of long noncoding RNA.</title>
        <authorList>
            <person name="Hammond S.A."/>
            <person name="Warren R.L."/>
            <person name="Vandervalk B.P."/>
            <person name="Kucuk E."/>
            <person name="Khan H."/>
            <person name="Gibb E.A."/>
            <person name="Pandoh P."/>
            <person name="Kirk H."/>
            <person name="Zhao Y."/>
            <person name="Jones M."/>
            <person name="Mungall A.J."/>
            <person name="Coope R."/>
            <person name="Pleasance S."/>
            <person name="Moore R.A."/>
            <person name="Holt R.A."/>
            <person name="Round J.M."/>
            <person name="Ohora S."/>
            <person name="Walle B.V."/>
            <person name="Veldhoen N."/>
            <person name="Helbing C.C."/>
            <person name="Birol I."/>
        </authorList>
    </citation>
    <scope>NUCLEOTIDE SEQUENCE [LARGE SCALE GENOMIC DNA]</scope>
</reference>
<keyword evidence="2" id="KW-1185">Reference proteome</keyword>
<dbReference type="Proteomes" id="UP000228934">
    <property type="component" value="Unassembled WGS sequence"/>
</dbReference>
<dbReference type="EMBL" id="KV950053">
    <property type="protein sequence ID" value="PIO25940.1"/>
    <property type="molecule type" value="Genomic_DNA"/>
</dbReference>
<accession>A0A2G9RDI2</accession>
<dbReference type="OrthoDB" id="421226at2759"/>
<protein>
    <submittedName>
        <fullName evidence="1">Uncharacterized protein</fullName>
    </submittedName>
</protein>
<dbReference type="AlphaFoldDB" id="A0A2G9RDI2"/>
<proteinExistence type="predicted"/>
<gene>
    <name evidence="1" type="ORF">AB205_0130500</name>
</gene>
<name>A0A2G9RDI2_AQUCT</name>
<evidence type="ECO:0000313" key="1">
    <source>
        <dbReference type="EMBL" id="PIO25940.1"/>
    </source>
</evidence>
<sequence>MDNSFQDHNKIQTPSDPHRAFAISLCFSQVPKYFHGPLRLPTSPGLFQVIIFPVFLQESQIQ</sequence>